<evidence type="ECO:0000313" key="1">
    <source>
        <dbReference type="EMBL" id="KAL2819273.1"/>
    </source>
</evidence>
<dbReference type="Proteomes" id="UP001610335">
    <property type="component" value="Unassembled WGS sequence"/>
</dbReference>
<gene>
    <name evidence="1" type="ORF">BDW59DRAFT_151572</name>
</gene>
<sequence>MRRTRKTRRIKLRQMGKVILTRQPPSKMGNWKLRKVTRKVTASRLSVLSLMISLTLLIACTDLLPSYEAQLIAHHHLPGASIMTHAWIRTVLRFP</sequence>
<name>A0ABR4HUV7_9EURO</name>
<protein>
    <submittedName>
        <fullName evidence="1">Uncharacterized protein</fullName>
    </submittedName>
</protein>
<keyword evidence="2" id="KW-1185">Reference proteome</keyword>
<reference evidence="1 2" key="1">
    <citation type="submission" date="2024-07" db="EMBL/GenBank/DDBJ databases">
        <title>Section-level genome sequencing and comparative genomics of Aspergillus sections Usti and Cavernicolus.</title>
        <authorList>
            <consortium name="Lawrence Berkeley National Laboratory"/>
            <person name="Nybo J.L."/>
            <person name="Vesth T.C."/>
            <person name="Theobald S."/>
            <person name="Frisvad J.C."/>
            <person name="Larsen T.O."/>
            <person name="Kjaerboelling I."/>
            <person name="Rothschild-Mancinelli K."/>
            <person name="Lyhne E.K."/>
            <person name="Kogle M.E."/>
            <person name="Barry K."/>
            <person name="Clum A."/>
            <person name="Na H."/>
            <person name="Ledsgaard L."/>
            <person name="Lin J."/>
            <person name="Lipzen A."/>
            <person name="Kuo A."/>
            <person name="Riley R."/>
            <person name="Mondo S."/>
            <person name="LaButti K."/>
            <person name="Haridas S."/>
            <person name="Pangalinan J."/>
            <person name="Salamov A.A."/>
            <person name="Simmons B.A."/>
            <person name="Magnuson J.K."/>
            <person name="Chen J."/>
            <person name="Drula E."/>
            <person name="Henrissat B."/>
            <person name="Wiebenga A."/>
            <person name="Lubbers R.J."/>
            <person name="Gomes A.C."/>
            <person name="Makela M.R."/>
            <person name="Stajich J."/>
            <person name="Grigoriev I.V."/>
            <person name="Mortensen U.H."/>
            <person name="De vries R.P."/>
            <person name="Baker S.E."/>
            <person name="Andersen M.R."/>
        </authorList>
    </citation>
    <scope>NUCLEOTIDE SEQUENCE [LARGE SCALE GENOMIC DNA]</scope>
    <source>
        <strain evidence="1 2">CBS 600.67</strain>
    </source>
</reference>
<organism evidence="1 2">
    <name type="scientific">Aspergillus cavernicola</name>
    <dbReference type="NCBI Taxonomy" id="176166"/>
    <lineage>
        <taxon>Eukaryota</taxon>
        <taxon>Fungi</taxon>
        <taxon>Dikarya</taxon>
        <taxon>Ascomycota</taxon>
        <taxon>Pezizomycotina</taxon>
        <taxon>Eurotiomycetes</taxon>
        <taxon>Eurotiomycetidae</taxon>
        <taxon>Eurotiales</taxon>
        <taxon>Aspergillaceae</taxon>
        <taxon>Aspergillus</taxon>
        <taxon>Aspergillus subgen. Nidulantes</taxon>
    </lineage>
</organism>
<accession>A0ABR4HUV7</accession>
<evidence type="ECO:0000313" key="2">
    <source>
        <dbReference type="Proteomes" id="UP001610335"/>
    </source>
</evidence>
<proteinExistence type="predicted"/>
<comment type="caution">
    <text evidence="1">The sequence shown here is derived from an EMBL/GenBank/DDBJ whole genome shotgun (WGS) entry which is preliminary data.</text>
</comment>
<dbReference type="EMBL" id="JBFXLS010000078">
    <property type="protein sequence ID" value="KAL2819273.1"/>
    <property type="molecule type" value="Genomic_DNA"/>
</dbReference>